<evidence type="ECO:0000259" key="1">
    <source>
        <dbReference type="Pfam" id="PF25340"/>
    </source>
</evidence>
<reference evidence="2 3" key="1">
    <citation type="submission" date="2014-10" db="EMBL/GenBank/DDBJ databases">
        <title>Draft genome of the hookworm Ancylostoma caninum.</title>
        <authorList>
            <person name="Mitreva M."/>
        </authorList>
    </citation>
    <scope>NUCLEOTIDE SEQUENCE [LARGE SCALE GENOMIC DNA]</scope>
    <source>
        <strain evidence="2 3">Baltimore</strain>
    </source>
</reference>
<dbReference type="AlphaFoldDB" id="A0A368F9Z7"/>
<dbReference type="InterPro" id="IPR039779">
    <property type="entry name" value="RFX-like"/>
</dbReference>
<dbReference type="GO" id="GO:0000981">
    <property type="term" value="F:DNA-binding transcription factor activity, RNA polymerase II-specific"/>
    <property type="evidence" value="ECO:0007669"/>
    <property type="project" value="TreeGrafter"/>
</dbReference>
<protein>
    <recommendedName>
        <fullName evidence="1">RFX1-4/6/8-like BCD domain-containing protein</fullName>
    </recommendedName>
</protein>
<keyword evidence="3" id="KW-1185">Reference proteome</keyword>
<dbReference type="EMBL" id="JOJR01002205">
    <property type="protein sequence ID" value="RCN28974.1"/>
    <property type="molecule type" value="Genomic_DNA"/>
</dbReference>
<evidence type="ECO:0000313" key="2">
    <source>
        <dbReference type="EMBL" id="RCN28974.1"/>
    </source>
</evidence>
<accession>A0A368F9Z7</accession>
<dbReference type="STRING" id="29170.A0A368F9Z7"/>
<name>A0A368F9Z7_ANCCA</name>
<dbReference type="Pfam" id="PF25340">
    <property type="entry name" value="BCD_RFX"/>
    <property type="match status" value="1"/>
</dbReference>
<organism evidence="2 3">
    <name type="scientific">Ancylostoma caninum</name>
    <name type="common">Dog hookworm</name>
    <dbReference type="NCBI Taxonomy" id="29170"/>
    <lineage>
        <taxon>Eukaryota</taxon>
        <taxon>Metazoa</taxon>
        <taxon>Ecdysozoa</taxon>
        <taxon>Nematoda</taxon>
        <taxon>Chromadorea</taxon>
        <taxon>Rhabditida</taxon>
        <taxon>Rhabditina</taxon>
        <taxon>Rhabditomorpha</taxon>
        <taxon>Strongyloidea</taxon>
        <taxon>Ancylostomatidae</taxon>
        <taxon>Ancylostomatinae</taxon>
        <taxon>Ancylostoma</taxon>
    </lineage>
</organism>
<dbReference type="GO" id="GO:0000978">
    <property type="term" value="F:RNA polymerase II cis-regulatory region sequence-specific DNA binding"/>
    <property type="evidence" value="ECO:0007669"/>
    <property type="project" value="TreeGrafter"/>
</dbReference>
<dbReference type="PANTHER" id="PTHR12619:SF33">
    <property type="entry name" value="RFX, ISOFORM H"/>
    <property type="match status" value="1"/>
</dbReference>
<gene>
    <name evidence="2" type="ORF">ANCCAN_25273</name>
</gene>
<dbReference type="InterPro" id="IPR057321">
    <property type="entry name" value="RFX1-4/6/8-like_BCD"/>
</dbReference>
<dbReference type="PANTHER" id="PTHR12619">
    <property type="entry name" value="RFX TRANSCRIPTION FACTOR FAMILY"/>
    <property type="match status" value="1"/>
</dbReference>
<evidence type="ECO:0000313" key="3">
    <source>
        <dbReference type="Proteomes" id="UP000252519"/>
    </source>
</evidence>
<feature type="domain" description="RFX1-4/6/8-like BCD" evidence="1">
    <location>
        <begin position="2"/>
        <end position="77"/>
    </location>
</feature>
<sequence length="77" mass="8989">MQQVQEQAGWVSGCDSLMVHHIHNAFKDNLQKMAPMEEWAEWLESIVDQILAKYHDKPVQVISEVGKQFLLNWSCYT</sequence>
<comment type="caution">
    <text evidence="2">The sequence shown here is derived from an EMBL/GenBank/DDBJ whole genome shotgun (WGS) entry which is preliminary data.</text>
</comment>
<dbReference type="OrthoDB" id="10056949at2759"/>
<dbReference type="Proteomes" id="UP000252519">
    <property type="component" value="Unassembled WGS sequence"/>
</dbReference>
<proteinExistence type="predicted"/>